<dbReference type="PANTHER" id="PTHR24422">
    <property type="entry name" value="CHEMOTAXIS PROTEIN METHYLTRANSFERASE"/>
    <property type="match status" value="1"/>
</dbReference>
<keyword evidence="6" id="KW-0145">Chemotaxis</keyword>
<dbReference type="Pfam" id="PF00512">
    <property type="entry name" value="HisKA"/>
    <property type="match status" value="1"/>
</dbReference>
<dbReference type="Gene3D" id="3.30.450.20">
    <property type="entry name" value="PAS domain"/>
    <property type="match status" value="1"/>
</dbReference>
<feature type="active site" evidence="6">
    <location>
        <position position="55"/>
    </location>
</feature>
<feature type="region of interest" description="Disordered" evidence="8">
    <location>
        <begin position="1"/>
        <end position="39"/>
    </location>
</feature>
<dbReference type="SUPFAM" id="SSF52738">
    <property type="entry name" value="Methylesterase CheB, C-terminal domain"/>
    <property type="match status" value="1"/>
</dbReference>
<dbReference type="InterPro" id="IPR035965">
    <property type="entry name" value="PAS-like_dom_sf"/>
</dbReference>
<dbReference type="InterPro" id="IPR005467">
    <property type="entry name" value="His_kinase_dom"/>
</dbReference>
<keyword evidence="7" id="KW-0175">Coiled coil</keyword>
<dbReference type="InterPro" id="IPR050903">
    <property type="entry name" value="Bact_Chemotaxis_MeTrfase"/>
</dbReference>
<dbReference type="Gene3D" id="3.40.50.150">
    <property type="entry name" value="Vaccinia Virus protein VP39"/>
    <property type="match status" value="1"/>
</dbReference>
<evidence type="ECO:0000256" key="6">
    <source>
        <dbReference type="PROSITE-ProRule" id="PRU00050"/>
    </source>
</evidence>
<organism evidence="12 13">
    <name type="scientific">Magnetospirillum fulvum</name>
    <name type="common">Rhodospirillum fulvum</name>
    <dbReference type="NCBI Taxonomy" id="1082"/>
    <lineage>
        <taxon>Bacteria</taxon>
        <taxon>Pseudomonadati</taxon>
        <taxon>Pseudomonadota</taxon>
        <taxon>Alphaproteobacteria</taxon>
        <taxon>Rhodospirillales</taxon>
        <taxon>Rhodospirillaceae</taxon>
        <taxon>Magnetospirillum</taxon>
    </lineage>
</organism>
<dbReference type="InterPro" id="IPR003594">
    <property type="entry name" value="HATPase_dom"/>
</dbReference>
<evidence type="ECO:0000313" key="12">
    <source>
        <dbReference type="EMBL" id="SEH24954.1"/>
    </source>
</evidence>
<dbReference type="InterPro" id="IPR000780">
    <property type="entry name" value="CheR_MeTrfase"/>
</dbReference>
<dbReference type="InterPro" id="IPR022641">
    <property type="entry name" value="CheR_N"/>
</dbReference>
<gene>
    <name evidence="12" type="ORF">SAMN04244559_00102</name>
</gene>
<evidence type="ECO:0000259" key="11">
    <source>
        <dbReference type="PROSITE" id="PS50123"/>
    </source>
</evidence>
<dbReference type="Gene3D" id="3.30.565.10">
    <property type="entry name" value="Histidine kinase-like ATPase, C-terminal domain"/>
    <property type="match status" value="1"/>
</dbReference>
<dbReference type="InterPro" id="IPR003661">
    <property type="entry name" value="HisK_dim/P_dom"/>
</dbReference>
<comment type="catalytic activity">
    <reaction evidence="2">
        <text>L-glutamyl-[protein] + S-adenosyl-L-methionine = [protein]-L-glutamate 5-O-methyl ester + S-adenosyl-L-homocysteine</text>
        <dbReference type="Rhea" id="RHEA:24452"/>
        <dbReference type="Rhea" id="RHEA-COMP:10208"/>
        <dbReference type="Rhea" id="RHEA-COMP:10311"/>
        <dbReference type="ChEBI" id="CHEBI:29973"/>
        <dbReference type="ChEBI" id="CHEBI:57856"/>
        <dbReference type="ChEBI" id="CHEBI:59789"/>
        <dbReference type="ChEBI" id="CHEBI:82795"/>
        <dbReference type="EC" id="2.1.1.80"/>
    </reaction>
</comment>
<keyword evidence="5" id="KW-0949">S-adenosyl-L-methionine</keyword>
<evidence type="ECO:0000256" key="3">
    <source>
        <dbReference type="ARBA" id="ARBA00022603"/>
    </source>
</evidence>
<dbReference type="InterPro" id="IPR022642">
    <property type="entry name" value="CheR_C"/>
</dbReference>
<dbReference type="Gene3D" id="1.10.155.10">
    <property type="entry name" value="Chemotaxis receptor methyltransferase CheR, N-terminal domain"/>
    <property type="match status" value="1"/>
</dbReference>
<dbReference type="InterPro" id="IPR000014">
    <property type="entry name" value="PAS"/>
</dbReference>
<dbReference type="SUPFAM" id="SSF55874">
    <property type="entry name" value="ATPase domain of HSP90 chaperone/DNA topoisomerase II/histidine kinase"/>
    <property type="match status" value="1"/>
</dbReference>
<dbReference type="CDD" id="cd00082">
    <property type="entry name" value="HisKA"/>
    <property type="match status" value="1"/>
</dbReference>
<dbReference type="InterPro" id="IPR000673">
    <property type="entry name" value="Sig_transdc_resp-reg_Me-estase"/>
</dbReference>
<feature type="active site" evidence="6">
    <location>
        <position position="174"/>
    </location>
</feature>
<dbReference type="GO" id="GO:0000155">
    <property type="term" value="F:phosphorelay sensor kinase activity"/>
    <property type="evidence" value="ECO:0007669"/>
    <property type="project" value="InterPro"/>
</dbReference>
<dbReference type="Gene3D" id="1.10.287.130">
    <property type="match status" value="1"/>
</dbReference>
<dbReference type="PROSITE" id="PS50122">
    <property type="entry name" value="CHEB"/>
    <property type="match status" value="1"/>
</dbReference>
<dbReference type="GO" id="GO:0032259">
    <property type="term" value="P:methylation"/>
    <property type="evidence" value="ECO:0007669"/>
    <property type="project" value="UniProtKB-KW"/>
</dbReference>
<dbReference type="GO" id="GO:0006935">
    <property type="term" value="P:chemotaxis"/>
    <property type="evidence" value="ECO:0007669"/>
    <property type="project" value="UniProtKB-UniRule"/>
</dbReference>
<dbReference type="Pfam" id="PF13596">
    <property type="entry name" value="PAS_10"/>
    <property type="match status" value="1"/>
</dbReference>
<dbReference type="SMART" id="SM00091">
    <property type="entry name" value="PAS"/>
    <property type="match status" value="1"/>
</dbReference>
<evidence type="ECO:0000259" key="9">
    <source>
        <dbReference type="PROSITE" id="PS50109"/>
    </source>
</evidence>
<feature type="coiled-coil region" evidence="7">
    <location>
        <begin position="869"/>
        <end position="906"/>
    </location>
</feature>
<evidence type="ECO:0000313" key="13">
    <source>
        <dbReference type="Proteomes" id="UP000182983"/>
    </source>
</evidence>
<evidence type="ECO:0000256" key="4">
    <source>
        <dbReference type="ARBA" id="ARBA00022679"/>
    </source>
</evidence>
<keyword evidence="3" id="KW-0489">Methyltransferase</keyword>
<dbReference type="EMBL" id="FNWO01000001">
    <property type="protein sequence ID" value="SEH24954.1"/>
    <property type="molecule type" value="Genomic_DNA"/>
</dbReference>
<dbReference type="Proteomes" id="UP000182983">
    <property type="component" value="Unassembled WGS sequence"/>
</dbReference>
<feature type="domain" description="CheR-type methyltransferase" evidence="11">
    <location>
        <begin position="237"/>
        <end position="508"/>
    </location>
</feature>
<protein>
    <submittedName>
        <fullName evidence="12">Two-component system, chemotaxis family, CheB/CheR fusion protein</fullName>
    </submittedName>
</protein>
<dbReference type="PROSITE" id="PS50109">
    <property type="entry name" value="HIS_KIN"/>
    <property type="match status" value="1"/>
</dbReference>
<dbReference type="InterPro" id="IPR029063">
    <property type="entry name" value="SAM-dependent_MTases_sf"/>
</dbReference>
<dbReference type="InterPro" id="IPR036804">
    <property type="entry name" value="CheR_N_sf"/>
</dbReference>
<dbReference type="Pfam" id="PF01739">
    <property type="entry name" value="CheR"/>
    <property type="match status" value="1"/>
</dbReference>
<feature type="domain" description="CheB-type methylesterase" evidence="10">
    <location>
        <begin position="49"/>
        <end position="227"/>
    </location>
</feature>
<dbReference type="InterPro" id="IPR036097">
    <property type="entry name" value="HisK_dim/P_sf"/>
</dbReference>
<dbReference type="PRINTS" id="PR00996">
    <property type="entry name" value="CHERMTFRASE"/>
</dbReference>
<evidence type="ECO:0000256" key="1">
    <source>
        <dbReference type="ARBA" id="ARBA00000085"/>
    </source>
</evidence>
<keyword evidence="6" id="KW-0378">Hydrolase</keyword>
<evidence type="ECO:0000256" key="2">
    <source>
        <dbReference type="ARBA" id="ARBA00001541"/>
    </source>
</evidence>
<feature type="active site" evidence="6">
    <location>
        <position position="82"/>
    </location>
</feature>
<evidence type="ECO:0000256" key="5">
    <source>
        <dbReference type="ARBA" id="ARBA00022691"/>
    </source>
</evidence>
<dbReference type="SUPFAM" id="SSF47757">
    <property type="entry name" value="Chemotaxis receptor methyltransferase CheR, N-terminal domain"/>
    <property type="match status" value="1"/>
</dbReference>
<evidence type="ECO:0000256" key="7">
    <source>
        <dbReference type="SAM" id="Coils"/>
    </source>
</evidence>
<dbReference type="InterPro" id="IPR036890">
    <property type="entry name" value="HATPase_C_sf"/>
</dbReference>
<dbReference type="Pfam" id="PF02518">
    <property type="entry name" value="HATPase_c"/>
    <property type="match status" value="1"/>
</dbReference>
<dbReference type="Gene3D" id="3.40.50.180">
    <property type="entry name" value="Methylesterase CheB, C-terminal domain"/>
    <property type="match status" value="1"/>
</dbReference>
<dbReference type="InterPro" id="IPR035909">
    <property type="entry name" value="CheB_C"/>
</dbReference>
<comment type="catalytic activity">
    <reaction evidence="1">
        <text>ATP + protein L-histidine = ADP + protein N-phospho-L-histidine.</text>
        <dbReference type="EC" id="2.7.13.3"/>
    </reaction>
</comment>
<dbReference type="OrthoDB" id="5287260at2"/>
<dbReference type="GO" id="GO:0008983">
    <property type="term" value="F:protein-glutamate O-methyltransferase activity"/>
    <property type="evidence" value="ECO:0007669"/>
    <property type="project" value="UniProtKB-EC"/>
</dbReference>
<dbReference type="SMART" id="SM00138">
    <property type="entry name" value="MeTrc"/>
    <property type="match status" value="1"/>
</dbReference>
<keyword evidence="13" id="KW-1185">Reference proteome</keyword>
<dbReference type="PROSITE" id="PS50123">
    <property type="entry name" value="CHER"/>
    <property type="match status" value="1"/>
</dbReference>
<dbReference type="GO" id="GO:0000156">
    <property type="term" value="F:phosphorelay response regulator activity"/>
    <property type="evidence" value="ECO:0007669"/>
    <property type="project" value="InterPro"/>
</dbReference>
<dbReference type="SMART" id="SM00387">
    <property type="entry name" value="HATPase_c"/>
    <property type="match status" value="1"/>
</dbReference>
<reference evidence="13" key="1">
    <citation type="submission" date="2016-10" db="EMBL/GenBank/DDBJ databases">
        <authorList>
            <person name="Varghese N."/>
            <person name="Submissions S."/>
        </authorList>
    </citation>
    <scope>NUCLEOTIDE SEQUENCE [LARGE SCALE GENOMIC DNA]</scope>
    <source>
        <strain evidence="13">DSM 13234</strain>
    </source>
</reference>
<dbReference type="GO" id="GO:0005737">
    <property type="term" value="C:cytoplasm"/>
    <property type="evidence" value="ECO:0007669"/>
    <property type="project" value="InterPro"/>
</dbReference>
<dbReference type="SUPFAM" id="SSF47384">
    <property type="entry name" value="Homodimeric domain of signal transducing histidine kinase"/>
    <property type="match status" value="1"/>
</dbReference>
<feature type="coiled-coil region" evidence="7">
    <location>
        <begin position="675"/>
        <end position="748"/>
    </location>
</feature>
<evidence type="ECO:0000256" key="8">
    <source>
        <dbReference type="SAM" id="MobiDB-lite"/>
    </source>
</evidence>
<dbReference type="SUPFAM" id="SSF53335">
    <property type="entry name" value="S-adenosyl-L-methionine-dependent methyltransferases"/>
    <property type="match status" value="1"/>
</dbReference>
<accession>A0A1H6GSX4</accession>
<keyword evidence="4" id="KW-0808">Transferase</keyword>
<dbReference type="SUPFAM" id="SSF55785">
    <property type="entry name" value="PYP-like sensor domain (PAS domain)"/>
    <property type="match status" value="1"/>
</dbReference>
<dbReference type="PANTHER" id="PTHR24422:SF27">
    <property type="entry name" value="PROTEIN-GLUTAMATE O-METHYLTRANSFERASE"/>
    <property type="match status" value="1"/>
</dbReference>
<dbReference type="AlphaFoldDB" id="A0A1H6GSX4"/>
<dbReference type="CDD" id="cd16434">
    <property type="entry name" value="CheB-CheR_fusion"/>
    <property type="match status" value="1"/>
</dbReference>
<proteinExistence type="predicted"/>
<feature type="domain" description="Histidine kinase" evidence="9">
    <location>
        <begin position="906"/>
        <end position="1126"/>
    </location>
</feature>
<sequence>MKRPKEDAVSVNISRPTVPANAAPVSSAPVTSTAPTGRKARGRRNDLFVVGIGASAGGLEALRPFVANLPQSSTMAYVIVQHLSPQYRSMMVQLLGRETKLPVEEIKDGLVMVPNTIYITPPNKDVRVKNATLWLREPSAPLGPKPSVDVFFSSLAEDLGQQAIGVILSGTGSDGAHGMRAIKACAGLTVAQDPETAKYDGMPKAAIDSGCVDLVMPPDAIGPELASISRFPRPVVVQKSEHTEARDTINEIFLLVRKRTDVDFTQYKTNTVRRRLERRMAANRIETLDSYLEFVQRNPAELDLLCKDILISVTSFFRDTKAFDDIKATLADLLATKKPGDSIRIWVPACATGEEAYSFAMMLSDQLGEAIGQYKVQVFATDIDLDAMRHARKGAYSATTVETLDKAFLSKYFDAMGQIYQVKKPVREMVVFARQDLIKDPPFVKVDLISCRNVLIYFNADLQDRIFQMFHYALSIQGYLFLGKSESVGHCADLFRSVKANSKIFQKRIVAPRSTNPVFGAFRIKPPDAVDASRATSAGSIESIVRDGFIESCMPPSVAVNENLDILYYHGDVDGFIRFPQGLPNQNLGKLIIEDFRIDLRALVHHAREKGVVAMGPKRHLKIRDGDLYARLAVRPLKGEGGHETLFLISCDKVDLPVPDGGEESLLPSGNEARLIELEQELTATREHLQTVVEELETSNEELQALNEELQAANEELQSSNEELETSNEELQSTNEELTTVNEELQVRTAELAGANADLQNIQDNIGFPLLVVDKSLRITRFTPQAARMFGLLPSDAGQMITAVPSQFHIRDLKALLVTVIASSTSHEEIVEVDGRFYRIGVYPYRDLRDQTAGAIMSFIDETELRVTQRELEATIANLRATQIELREAKEAAEAANNAKSDFLANMSHELRTPLNAVLGFAQLMADEMWGPLGDERYREYANIIVDSGQHLLSLISQVLDMSVIEAGRTILHEGTVRINEVIAATQRLMSSQAERRDIHLLTDLPDDLPWVHGDLTAIQRVLFNLVGNALKFTQPGGRVTVSARVDQHGMRVFVSDTGIGIKPADLSRVLMPFEQGGLRTVREREGVGLGLPISKSLIELHGGCLSIESEEGVGTTVSMLIPTERLLHRT</sequence>
<dbReference type="Pfam" id="PF01339">
    <property type="entry name" value="CheB_methylest"/>
    <property type="match status" value="1"/>
</dbReference>
<dbReference type="SMART" id="SM00388">
    <property type="entry name" value="HisKA"/>
    <property type="match status" value="1"/>
</dbReference>
<name>A0A1H6GSX4_MAGFU</name>
<feature type="compositionally biased region" description="Low complexity" evidence="8">
    <location>
        <begin position="16"/>
        <end position="36"/>
    </location>
</feature>
<evidence type="ECO:0000259" key="10">
    <source>
        <dbReference type="PROSITE" id="PS50122"/>
    </source>
</evidence>
<dbReference type="Pfam" id="PF03705">
    <property type="entry name" value="CheR_N"/>
    <property type="match status" value="1"/>
</dbReference>
<dbReference type="GO" id="GO:0008984">
    <property type="term" value="F:protein-glutamate methylesterase activity"/>
    <property type="evidence" value="ECO:0007669"/>
    <property type="project" value="InterPro"/>
</dbReference>